<protein>
    <submittedName>
        <fullName evidence="1">Uncharacterized protein</fullName>
    </submittedName>
</protein>
<evidence type="ECO:0000313" key="2">
    <source>
        <dbReference type="Proteomes" id="UP001305414"/>
    </source>
</evidence>
<evidence type="ECO:0000313" key="1">
    <source>
        <dbReference type="EMBL" id="KAK5636642.1"/>
    </source>
</evidence>
<dbReference type="Proteomes" id="UP001305414">
    <property type="component" value="Unassembled WGS sequence"/>
</dbReference>
<organism evidence="1 2">
    <name type="scientific">Xylaria bambusicola</name>
    <dbReference type="NCBI Taxonomy" id="326684"/>
    <lineage>
        <taxon>Eukaryota</taxon>
        <taxon>Fungi</taxon>
        <taxon>Dikarya</taxon>
        <taxon>Ascomycota</taxon>
        <taxon>Pezizomycotina</taxon>
        <taxon>Sordariomycetes</taxon>
        <taxon>Xylariomycetidae</taxon>
        <taxon>Xylariales</taxon>
        <taxon>Xylariaceae</taxon>
        <taxon>Xylaria</taxon>
    </lineage>
</organism>
<proteinExistence type="predicted"/>
<comment type="caution">
    <text evidence="1">The sequence shown here is derived from an EMBL/GenBank/DDBJ whole genome shotgun (WGS) entry which is preliminary data.</text>
</comment>
<gene>
    <name evidence="1" type="ORF">RRF57_012354</name>
</gene>
<dbReference type="AlphaFoldDB" id="A0AAN7UV21"/>
<keyword evidence="2" id="KW-1185">Reference proteome</keyword>
<reference evidence="1 2" key="1">
    <citation type="submission" date="2023-10" db="EMBL/GenBank/DDBJ databases">
        <title>Draft genome sequence of Xylaria bambusicola isolate GMP-LS, the root and basal stem rot pathogen of sugarcane in Indonesia.</title>
        <authorList>
            <person name="Selvaraj P."/>
            <person name="Muralishankar V."/>
            <person name="Muruganantham S."/>
            <person name="Sp S."/>
            <person name="Haryani S."/>
            <person name="Lau K.J.X."/>
            <person name="Naqvi N.I."/>
        </authorList>
    </citation>
    <scope>NUCLEOTIDE SEQUENCE [LARGE SCALE GENOMIC DNA]</scope>
    <source>
        <strain evidence="1">GMP-LS</strain>
    </source>
</reference>
<sequence>MIGRLVGDVAAEGRLFRTPESVPLATLRLRVAGGIAANGIDGSTLEFVVSKSGSLLVKSTAPPRLGIRLRVEDGGISRPVVVQAERPKGDNVVGEGRLLRGGKDGDEKFWAAKELRYGSSILRAAPAARGEHWA</sequence>
<name>A0AAN7UV21_9PEZI</name>
<dbReference type="EMBL" id="JAWHQM010000074">
    <property type="protein sequence ID" value="KAK5636642.1"/>
    <property type="molecule type" value="Genomic_DNA"/>
</dbReference>
<accession>A0AAN7UV21</accession>